<keyword evidence="3" id="KW-1185">Reference proteome</keyword>
<evidence type="ECO:0008006" key="4">
    <source>
        <dbReference type="Google" id="ProtNLM"/>
    </source>
</evidence>
<dbReference type="STRING" id="686340.Metal_0500"/>
<evidence type="ECO:0000256" key="1">
    <source>
        <dbReference type="SAM" id="SignalP"/>
    </source>
</evidence>
<proteinExistence type="predicted"/>
<gene>
    <name evidence="2" type="ORF">Metal_0500</name>
</gene>
<sequence>MHSRRVVCAAVVFFLLMSGLSDALAKRVDEEAYRYPYKDPWIATSTVSLMQGKETIPGGAIRDLQIKILEGRNHPYLEGKGELLYRFYQQKTPAPLVFILPGVGSSAYAGSARQVAEFLAGYGFHVLVLPSPFHWNFALAASRSGLPGLTGKDAEDLYRAMQLILNEVKQRWRAKIGKIGLLGLSVGALDAAYVGKLDTAQHKIGIATYLLINPPVDLLRSVRRIDDMASLGGLYSENQRDYLESYALGLLGEALRNDPGSPDYFLGWDRRIGLTDRQIGYLIGERMQRAVGDAIYAADLALNLGILRTPISWGDRTQRLREAHSYTLTEYLKKILIERLRQMGNARIDPDELNARNSLPAIKTMLENNQNFFLMHNLDDFLLTDQDIAFLEKTFGDRAMIYPHGGHLGNLWYSANQKDMLGIFRPLLN</sequence>
<dbReference type="InterPro" id="IPR029058">
    <property type="entry name" value="AB_hydrolase_fold"/>
</dbReference>
<organism evidence="2 3">
    <name type="scientific">Methylomicrobium album BG8</name>
    <dbReference type="NCBI Taxonomy" id="686340"/>
    <lineage>
        <taxon>Bacteria</taxon>
        <taxon>Pseudomonadati</taxon>
        <taxon>Pseudomonadota</taxon>
        <taxon>Gammaproteobacteria</taxon>
        <taxon>Methylococcales</taxon>
        <taxon>Methylococcaceae</taxon>
        <taxon>Methylomicrobium</taxon>
    </lineage>
</organism>
<evidence type="ECO:0000313" key="2">
    <source>
        <dbReference type="EMBL" id="EIC28351.1"/>
    </source>
</evidence>
<reference evidence="2 3" key="1">
    <citation type="journal article" date="2013" name="Genome Announc.">
        <title>Genome Sequence of the Obligate Gammaproteobacterial Methanotroph Methylomicrobium album Strain BG8.</title>
        <authorList>
            <person name="Kits K.D."/>
            <person name="Kalyuzhnaya M.G."/>
            <person name="Klotz M.G."/>
            <person name="Jetten M.S."/>
            <person name="Op den Camp H.J."/>
            <person name="Vuilleumier S."/>
            <person name="Bringel F."/>
            <person name="Dispirito A.A."/>
            <person name="Murrell J.C."/>
            <person name="Bruce D."/>
            <person name="Cheng J.F."/>
            <person name="Copeland A."/>
            <person name="Goodwin L."/>
            <person name="Hauser L."/>
            <person name="Lajus A."/>
            <person name="Land M.L."/>
            <person name="Lapidus A."/>
            <person name="Lucas S."/>
            <person name="Medigue C."/>
            <person name="Pitluck S."/>
            <person name="Woyke T."/>
            <person name="Zeytun A."/>
            <person name="Stein L.Y."/>
        </authorList>
    </citation>
    <scope>NUCLEOTIDE SEQUENCE [LARGE SCALE GENOMIC DNA]</scope>
    <source>
        <strain evidence="2 3">BG8</strain>
    </source>
</reference>
<dbReference type="EMBL" id="CM001475">
    <property type="protein sequence ID" value="EIC28351.1"/>
    <property type="molecule type" value="Genomic_DNA"/>
</dbReference>
<dbReference type="InterPro" id="IPR007428">
    <property type="entry name" value="MlaA"/>
</dbReference>
<dbReference type="HOGENOM" id="CLU_052028_0_0_6"/>
<dbReference type="AlphaFoldDB" id="H8GNC2"/>
<keyword evidence="1" id="KW-0732">Signal</keyword>
<dbReference type="Gene3D" id="3.40.50.1820">
    <property type="entry name" value="alpha/beta hydrolase"/>
    <property type="match status" value="1"/>
</dbReference>
<accession>H8GNC2</accession>
<evidence type="ECO:0000313" key="3">
    <source>
        <dbReference type="Proteomes" id="UP000005090"/>
    </source>
</evidence>
<dbReference type="eggNOG" id="COG2853">
    <property type="taxonomic scope" value="Bacteria"/>
</dbReference>
<name>H8GNC2_METAL</name>
<dbReference type="PANTHER" id="PTHR30035">
    <property type="entry name" value="LIPOPROTEIN VACJ-RELATED"/>
    <property type="match status" value="1"/>
</dbReference>
<dbReference type="GO" id="GO:0016020">
    <property type="term" value="C:membrane"/>
    <property type="evidence" value="ECO:0007669"/>
    <property type="project" value="InterPro"/>
</dbReference>
<protein>
    <recommendedName>
        <fullName evidence="4">AB hydrolase-1 domain-containing protein</fullName>
    </recommendedName>
</protein>
<feature type="chain" id="PRO_5003612073" description="AB hydrolase-1 domain-containing protein" evidence="1">
    <location>
        <begin position="24"/>
        <end position="429"/>
    </location>
</feature>
<dbReference type="Proteomes" id="UP000005090">
    <property type="component" value="Chromosome"/>
</dbReference>
<feature type="signal peptide" evidence="1">
    <location>
        <begin position="1"/>
        <end position="23"/>
    </location>
</feature>
<dbReference type="SUPFAM" id="SSF53474">
    <property type="entry name" value="alpha/beta-Hydrolases"/>
    <property type="match status" value="1"/>
</dbReference>
<dbReference type="PANTHER" id="PTHR30035:SF1">
    <property type="entry name" value="AB HYDROLASE-1 DOMAIN-CONTAINING PROTEIN"/>
    <property type="match status" value="1"/>
</dbReference>